<organism evidence="5 6">
    <name type="scientific">Ailuropoda melanoleuca</name>
    <name type="common">Giant panda</name>
    <dbReference type="NCBI Taxonomy" id="9646"/>
    <lineage>
        <taxon>Eukaryota</taxon>
        <taxon>Metazoa</taxon>
        <taxon>Chordata</taxon>
        <taxon>Craniata</taxon>
        <taxon>Vertebrata</taxon>
        <taxon>Euteleostomi</taxon>
        <taxon>Mammalia</taxon>
        <taxon>Eutheria</taxon>
        <taxon>Laurasiatheria</taxon>
        <taxon>Carnivora</taxon>
        <taxon>Caniformia</taxon>
        <taxon>Ursidae</taxon>
        <taxon>Ailuropoda</taxon>
    </lineage>
</organism>
<dbReference type="FunFam" id="2.60.40.10:FF:000721">
    <property type="entry name" value="Immunoglobulin lambda variable 5-45"/>
    <property type="match status" value="1"/>
</dbReference>
<dbReference type="InterPro" id="IPR013783">
    <property type="entry name" value="Ig-like_fold"/>
</dbReference>
<accession>G1LNI1</accession>
<keyword evidence="6" id="KW-1185">Reference proteome</keyword>
<dbReference type="Pfam" id="PF07686">
    <property type="entry name" value="V-set"/>
    <property type="match status" value="1"/>
</dbReference>
<evidence type="ECO:0000256" key="2">
    <source>
        <dbReference type="ARBA" id="ARBA00023157"/>
    </source>
</evidence>
<dbReference type="InterPro" id="IPR050150">
    <property type="entry name" value="IgV_Light_Chain"/>
</dbReference>
<dbReference type="SUPFAM" id="SSF48726">
    <property type="entry name" value="Immunoglobulin"/>
    <property type="match status" value="1"/>
</dbReference>
<dbReference type="InterPro" id="IPR013106">
    <property type="entry name" value="Ig_V-set"/>
</dbReference>
<reference evidence="5 6" key="1">
    <citation type="journal article" date="2010" name="Nature">
        <title>The sequence and de novo assembly of the giant panda genome.</title>
        <authorList>
            <person name="Li R."/>
            <person name="Fan W."/>
            <person name="Tian G."/>
            <person name="Zhu H."/>
            <person name="He L."/>
            <person name="Cai J."/>
            <person name="Huang Q."/>
            <person name="Cai Q."/>
            <person name="Li B."/>
            <person name="Bai Y."/>
            <person name="Zhang Z."/>
            <person name="Zhang Y."/>
            <person name="Wang W."/>
            <person name="Li J."/>
            <person name="Wei F."/>
            <person name="Li H."/>
            <person name="Jian M."/>
            <person name="Li J."/>
            <person name="Zhang Z."/>
            <person name="Nielsen R."/>
            <person name="Li D."/>
            <person name="Gu W."/>
            <person name="Yang Z."/>
            <person name="Xuan Z."/>
            <person name="Ryder O.A."/>
            <person name="Leung F.C."/>
            <person name="Zhou Y."/>
            <person name="Cao J."/>
            <person name="Sun X."/>
            <person name="Fu Y."/>
            <person name="Fang X."/>
            <person name="Guo X."/>
            <person name="Wang B."/>
            <person name="Hou R."/>
            <person name="Shen F."/>
            <person name="Mu B."/>
            <person name="Ni P."/>
            <person name="Lin R."/>
            <person name="Qian W."/>
            <person name="Wang G."/>
            <person name="Yu C."/>
            <person name="Nie W."/>
            <person name="Wang J."/>
            <person name="Wu Z."/>
            <person name="Liang H."/>
            <person name="Min J."/>
            <person name="Wu Q."/>
            <person name="Cheng S."/>
            <person name="Ruan J."/>
            <person name="Wang M."/>
            <person name="Shi Z."/>
            <person name="Wen M."/>
            <person name="Liu B."/>
            <person name="Ren X."/>
            <person name="Zheng H."/>
            <person name="Dong D."/>
            <person name="Cook K."/>
            <person name="Shan G."/>
            <person name="Zhang H."/>
            <person name="Kosiol C."/>
            <person name="Xie X."/>
            <person name="Lu Z."/>
            <person name="Zheng H."/>
            <person name="Li Y."/>
            <person name="Steiner C.C."/>
            <person name="Lam T.T."/>
            <person name="Lin S."/>
            <person name="Zhang Q."/>
            <person name="Li G."/>
            <person name="Tian J."/>
            <person name="Gong T."/>
            <person name="Liu H."/>
            <person name="Zhang D."/>
            <person name="Fang L."/>
            <person name="Ye C."/>
            <person name="Zhang J."/>
            <person name="Hu W."/>
            <person name="Xu A."/>
            <person name="Ren Y."/>
            <person name="Zhang G."/>
            <person name="Bruford M.W."/>
            <person name="Li Q."/>
            <person name="Ma L."/>
            <person name="Guo Y."/>
            <person name="An N."/>
            <person name="Hu Y."/>
            <person name="Zheng Y."/>
            <person name="Shi Y."/>
            <person name="Li Z."/>
            <person name="Liu Q."/>
            <person name="Chen Y."/>
            <person name="Zhao J."/>
            <person name="Qu N."/>
            <person name="Zhao S."/>
            <person name="Tian F."/>
            <person name="Wang X."/>
            <person name="Wang H."/>
            <person name="Xu L."/>
            <person name="Liu X."/>
            <person name="Vinar T."/>
            <person name="Wang Y."/>
            <person name="Lam T.W."/>
            <person name="Yiu S.M."/>
            <person name="Liu S."/>
            <person name="Zhang H."/>
            <person name="Li D."/>
            <person name="Huang Y."/>
            <person name="Wang X."/>
            <person name="Yang G."/>
            <person name="Jiang Z."/>
            <person name="Wang J."/>
            <person name="Qin N."/>
            <person name="Li L."/>
            <person name="Li J."/>
            <person name="Bolund L."/>
            <person name="Kristiansen K."/>
            <person name="Wong G.K."/>
            <person name="Olson M."/>
            <person name="Zhang X."/>
            <person name="Li S."/>
            <person name="Yang H."/>
            <person name="Wang J."/>
            <person name="Wang J."/>
        </authorList>
    </citation>
    <scope>NUCLEOTIDE SEQUENCE [LARGE SCALE GENOMIC DNA]</scope>
</reference>
<dbReference type="Proteomes" id="UP000008912">
    <property type="component" value="Unassembled WGS sequence"/>
</dbReference>
<dbReference type="GeneTree" id="ENSGT00940000161517"/>
<protein>
    <recommendedName>
        <fullName evidence="4">Ig-like domain-containing protein</fullName>
    </recommendedName>
</protein>
<dbReference type="PROSITE" id="PS50835">
    <property type="entry name" value="IG_LIKE"/>
    <property type="match status" value="1"/>
</dbReference>
<dbReference type="InterPro" id="IPR036179">
    <property type="entry name" value="Ig-like_dom_sf"/>
</dbReference>
<dbReference type="InterPro" id="IPR003599">
    <property type="entry name" value="Ig_sub"/>
</dbReference>
<keyword evidence="3" id="KW-0393">Immunoglobulin domain</keyword>
<evidence type="ECO:0000256" key="1">
    <source>
        <dbReference type="ARBA" id="ARBA00022729"/>
    </source>
</evidence>
<dbReference type="SMART" id="SM00406">
    <property type="entry name" value="IGv"/>
    <property type="match status" value="1"/>
</dbReference>
<dbReference type="Gene3D" id="2.60.40.10">
    <property type="entry name" value="Immunoglobulins"/>
    <property type="match status" value="1"/>
</dbReference>
<dbReference type="InParanoid" id="G1LNI1"/>
<dbReference type="InterPro" id="IPR007110">
    <property type="entry name" value="Ig-like_dom"/>
</dbReference>
<evidence type="ECO:0000259" key="4">
    <source>
        <dbReference type="PROSITE" id="PS50835"/>
    </source>
</evidence>
<proteinExistence type="predicted"/>
<evidence type="ECO:0000313" key="6">
    <source>
        <dbReference type="Proteomes" id="UP000008912"/>
    </source>
</evidence>
<dbReference type="AlphaFoldDB" id="G1LNI1"/>
<dbReference type="Ensembl" id="ENSAMET00000008972.2">
    <property type="protein sequence ID" value="ENSAMEP00000008609.2"/>
    <property type="gene ID" value="ENSAMEG00000008186.2"/>
</dbReference>
<dbReference type="HOGENOM" id="CLU_077975_4_0_1"/>
<reference evidence="5" key="3">
    <citation type="submission" date="2025-09" db="UniProtKB">
        <authorList>
            <consortium name="Ensembl"/>
        </authorList>
    </citation>
    <scope>IDENTIFICATION</scope>
</reference>
<keyword evidence="1" id="KW-0732">Signal</keyword>
<dbReference type="PANTHER" id="PTHR23267">
    <property type="entry name" value="IMMUNOGLOBULIN LIGHT CHAIN"/>
    <property type="match status" value="1"/>
</dbReference>
<reference evidence="5" key="2">
    <citation type="submission" date="2025-08" db="UniProtKB">
        <authorList>
            <consortium name="Ensembl"/>
        </authorList>
    </citation>
    <scope>IDENTIFICATION</scope>
</reference>
<evidence type="ECO:0000256" key="3">
    <source>
        <dbReference type="ARBA" id="ARBA00023319"/>
    </source>
</evidence>
<sequence length="159" mass="17419">MWVLLPPLVSKPQHQPPCVSPPCRVLGPVCADSAPVVTQPPYFSASLGKMARLTCTSSRDISVGSYYMYWDQKQPGRHPRYLLYYYPDSDKHQGPGVPSRFSGSKDTSANAGLLLISRLQAEDEDDYYCAIGHSSASHSDTHSWGIGVSPTCAQRRSTA</sequence>
<name>G1LNI1_AILME</name>
<keyword evidence="2" id="KW-1015">Disulfide bond</keyword>
<evidence type="ECO:0000313" key="5">
    <source>
        <dbReference type="Ensembl" id="ENSAMEP00000008609.2"/>
    </source>
</evidence>
<feature type="domain" description="Ig-like" evidence="4">
    <location>
        <begin position="35"/>
        <end position="143"/>
    </location>
</feature>
<dbReference type="eggNOG" id="ENOG502S4P8">
    <property type="taxonomic scope" value="Eukaryota"/>
</dbReference>
<dbReference type="SMART" id="SM00409">
    <property type="entry name" value="IG"/>
    <property type="match status" value="1"/>
</dbReference>